<gene>
    <name evidence="1" type="ORF">DNG_05154</name>
</gene>
<evidence type="ECO:0000313" key="1">
    <source>
        <dbReference type="EMBL" id="SPO02481.1"/>
    </source>
</evidence>
<proteinExistence type="predicted"/>
<name>A0AAE8MXB3_9PEZI</name>
<accession>A0AAE8MXB3</accession>
<comment type="caution">
    <text evidence="1">The sequence shown here is derived from an EMBL/GenBank/DDBJ whole genome shotgun (WGS) entry which is preliminary data.</text>
</comment>
<evidence type="ECO:0008006" key="3">
    <source>
        <dbReference type="Google" id="ProtNLM"/>
    </source>
</evidence>
<keyword evidence="2" id="KW-1185">Reference proteome</keyword>
<dbReference type="EMBL" id="ONZQ02000006">
    <property type="protein sequence ID" value="SPO02481.1"/>
    <property type="molecule type" value="Genomic_DNA"/>
</dbReference>
<sequence>MSHSSEKELTVDAVEMGWPPDLDSEVEAAVNWKAYDIICAFVFFDGIIFGYGSSYIKGILGSQTSMTKFSATFLGVLAAGDVTN</sequence>
<reference evidence="1" key="1">
    <citation type="submission" date="2018-03" db="EMBL/GenBank/DDBJ databases">
        <authorList>
            <person name="Guldener U."/>
        </authorList>
    </citation>
    <scope>NUCLEOTIDE SEQUENCE</scope>
</reference>
<dbReference type="AlphaFoldDB" id="A0AAE8MXB3"/>
<evidence type="ECO:0000313" key="2">
    <source>
        <dbReference type="Proteomes" id="UP001187682"/>
    </source>
</evidence>
<organism evidence="1 2">
    <name type="scientific">Cephalotrichum gorgonifer</name>
    <dbReference type="NCBI Taxonomy" id="2041049"/>
    <lineage>
        <taxon>Eukaryota</taxon>
        <taxon>Fungi</taxon>
        <taxon>Dikarya</taxon>
        <taxon>Ascomycota</taxon>
        <taxon>Pezizomycotina</taxon>
        <taxon>Sordariomycetes</taxon>
        <taxon>Hypocreomycetidae</taxon>
        <taxon>Microascales</taxon>
        <taxon>Microascaceae</taxon>
        <taxon>Cephalotrichum</taxon>
    </lineage>
</organism>
<protein>
    <recommendedName>
        <fullName evidence="3">Major facilitator superfamily (MFS) profile domain-containing protein</fullName>
    </recommendedName>
</protein>
<dbReference type="Proteomes" id="UP001187682">
    <property type="component" value="Unassembled WGS sequence"/>
</dbReference>